<gene>
    <name evidence="2" type="ORF">KY290_010497</name>
</gene>
<comment type="caution">
    <text evidence="2">The sequence shown here is derived from an EMBL/GenBank/DDBJ whole genome shotgun (WGS) entry which is preliminary data.</text>
</comment>
<protein>
    <submittedName>
        <fullName evidence="2">Uncharacterized protein</fullName>
    </submittedName>
</protein>
<evidence type="ECO:0000256" key="1">
    <source>
        <dbReference type="SAM" id="MobiDB-lite"/>
    </source>
</evidence>
<proteinExistence type="predicted"/>
<sequence>MEERVHLTAMQLEKNPKKKESTFRTTIASSKEDNGAKGSLPPCTKKVLEKNKVVMLNEPPRHLPPRNEIDHKTKLEEIRKQPRELHKGVDRVNRLLVAHTKRQYSVVHAAAMRRGCRINRWGRVL</sequence>
<accession>A0ABQ7VYJ3</accession>
<feature type="region of interest" description="Disordered" evidence="1">
    <location>
        <begin position="1"/>
        <end position="43"/>
    </location>
</feature>
<name>A0ABQ7VYJ3_SOLTU</name>
<reference evidence="2 3" key="1">
    <citation type="journal article" date="2021" name="bioRxiv">
        <title>Chromosome-scale and haplotype-resolved genome assembly of a tetraploid potato cultivar.</title>
        <authorList>
            <person name="Sun H."/>
            <person name="Jiao W.-B."/>
            <person name="Krause K."/>
            <person name="Campoy J.A."/>
            <person name="Goel M."/>
            <person name="Folz-Donahue K."/>
            <person name="Kukat C."/>
            <person name="Huettel B."/>
            <person name="Schneeberger K."/>
        </authorList>
    </citation>
    <scope>NUCLEOTIDE SEQUENCE [LARGE SCALE GENOMIC DNA]</scope>
    <source>
        <strain evidence="2">SolTubOtavaFocal</strain>
        <tissue evidence="2">Leaves</tissue>
    </source>
</reference>
<evidence type="ECO:0000313" key="2">
    <source>
        <dbReference type="EMBL" id="KAH0773360.1"/>
    </source>
</evidence>
<evidence type="ECO:0000313" key="3">
    <source>
        <dbReference type="Proteomes" id="UP000826656"/>
    </source>
</evidence>
<dbReference type="Proteomes" id="UP000826656">
    <property type="component" value="Unassembled WGS sequence"/>
</dbReference>
<dbReference type="EMBL" id="JAIVGD010000005">
    <property type="protein sequence ID" value="KAH0773360.1"/>
    <property type="molecule type" value="Genomic_DNA"/>
</dbReference>
<organism evidence="2 3">
    <name type="scientific">Solanum tuberosum</name>
    <name type="common">Potato</name>
    <dbReference type="NCBI Taxonomy" id="4113"/>
    <lineage>
        <taxon>Eukaryota</taxon>
        <taxon>Viridiplantae</taxon>
        <taxon>Streptophyta</taxon>
        <taxon>Embryophyta</taxon>
        <taxon>Tracheophyta</taxon>
        <taxon>Spermatophyta</taxon>
        <taxon>Magnoliopsida</taxon>
        <taxon>eudicotyledons</taxon>
        <taxon>Gunneridae</taxon>
        <taxon>Pentapetalae</taxon>
        <taxon>asterids</taxon>
        <taxon>lamiids</taxon>
        <taxon>Solanales</taxon>
        <taxon>Solanaceae</taxon>
        <taxon>Solanoideae</taxon>
        <taxon>Solaneae</taxon>
        <taxon>Solanum</taxon>
    </lineage>
</organism>
<keyword evidence="3" id="KW-1185">Reference proteome</keyword>